<evidence type="ECO:0000313" key="2">
    <source>
        <dbReference type="Proteomes" id="UP000199494"/>
    </source>
</evidence>
<dbReference type="KEGG" id="pmad:BAY61_29810"/>
<dbReference type="InterPro" id="IPR012349">
    <property type="entry name" value="Split_barrel_FMN-bd"/>
</dbReference>
<dbReference type="Gene3D" id="2.30.110.10">
    <property type="entry name" value="Electron Transport, Fmn-binding Protein, Chain A"/>
    <property type="match status" value="1"/>
</dbReference>
<dbReference type="EMBL" id="FMZE01000006">
    <property type="protein sequence ID" value="SDD12571.1"/>
    <property type="molecule type" value="Genomic_DNA"/>
</dbReference>
<sequence length="150" mass="16713">MTSTNRYLKPAKADRAFNSLARGLTKVGISLLGSRVLTVEGRKSGQPRSIVLNLLKHDGERYLVSPRGHTEWVRNLRVAGEATLSVGSRSETVRPVELADEDKLPVIRAYLKKWGWEVGRFFEGVTVDTPDDELLDLAPGFPVFRLSNSH</sequence>
<protein>
    <submittedName>
        <fullName evidence="1">Deazaflavin-dependent oxidoreductase, nitroreductase family</fullName>
    </submittedName>
</protein>
<keyword evidence="2" id="KW-1185">Reference proteome</keyword>
<evidence type="ECO:0000313" key="1">
    <source>
        <dbReference type="EMBL" id="SDD12571.1"/>
    </source>
</evidence>
<dbReference type="GO" id="GO:0016491">
    <property type="term" value="F:oxidoreductase activity"/>
    <property type="evidence" value="ECO:0007669"/>
    <property type="project" value="InterPro"/>
</dbReference>
<gene>
    <name evidence="1" type="ORF">SAMN05421630_10629</name>
</gene>
<dbReference type="InterPro" id="IPR004378">
    <property type="entry name" value="F420H2_quin_Rdtase"/>
</dbReference>
<reference evidence="1 2" key="1">
    <citation type="submission" date="2016-10" db="EMBL/GenBank/DDBJ databases">
        <authorList>
            <person name="de Groot N.N."/>
        </authorList>
    </citation>
    <scope>NUCLEOTIDE SEQUENCE [LARGE SCALE GENOMIC DNA]</scope>
    <source>
        <strain evidence="1 2">CGMCC 4.5506</strain>
    </source>
</reference>
<name>A0A222VX67_9PSEU</name>
<accession>A0A222VX67</accession>
<dbReference type="NCBIfam" id="TIGR00026">
    <property type="entry name" value="hi_GC_TIGR00026"/>
    <property type="match status" value="1"/>
</dbReference>
<organism evidence="1 2">
    <name type="scientific">Prauserella marina</name>
    <dbReference type="NCBI Taxonomy" id="530584"/>
    <lineage>
        <taxon>Bacteria</taxon>
        <taxon>Bacillati</taxon>
        <taxon>Actinomycetota</taxon>
        <taxon>Actinomycetes</taxon>
        <taxon>Pseudonocardiales</taxon>
        <taxon>Pseudonocardiaceae</taxon>
        <taxon>Prauserella</taxon>
    </lineage>
</organism>
<dbReference type="STRING" id="530584.SAMN05421630_10629"/>
<dbReference type="Pfam" id="PF04075">
    <property type="entry name" value="F420H2_quin_red"/>
    <property type="match status" value="1"/>
</dbReference>
<dbReference type="Proteomes" id="UP000199494">
    <property type="component" value="Unassembled WGS sequence"/>
</dbReference>
<proteinExistence type="predicted"/>
<dbReference type="AlphaFoldDB" id="A0A222VX67"/>
<dbReference type="RefSeq" id="WP_091805440.1">
    <property type="nucleotide sequence ID" value="NZ_CP016353.1"/>
</dbReference>
<dbReference type="OrthoDB" id="5186446at2"/>